<dbReference type="SUPFAM" id="SSF53901">
    <property type="entry name" value="Thiolase-like"/>
    <property type="match status" value="1"/>
</dbReference>
<dbReference type="PROSITE" id="PS00606">
    <property type="entry name" value="KS3_1"/>
    <property type="match status" value="1"/>
</dbReference>
<dbReference type="SMART" id="SM00825">
    <property type="entry name" value="PKS_KS"/>
    <property type="match status" value="1"/>
</dbReference>
<protein>
    <submittedName>
        <fullName evidence="6">Acyltransferase domain-containing protein</fullName>
    </submittedName>
</protein>
<dbReference type="InterPro" id="IPR001227">
    <property type="entry name" value="Ac_transferase_dom_sf"/>
</dbReference>
<dbReference type="InterPro" id="IPR009081">
    <property type="entry name" value="PP-bd_ACP"/>
</dbReference>
<dbReference type="Proteomes" id="UP000587991">
    <property type="component" value="Unassembled WGS sequence"/>
</dbReference>
<dbReference type="GO" id="GO:0005886">
    <property type="term" value="C:plasma membrane"/>
    <property type="evidence" value="ECO:0007669"/>
    <property type="project" value="TreeGrafter"/>
</dbReference>
<evidence type="ECO:0000259" key="5">
    <source>
        <dbReference type="PROSITE" id="PS52004"/>
    </source>
</evidence>
<dbReference type="InterPro" id="IPR036736">
    <property type="entry name" value="ACP-like_sf"/>
</dbReference>
<organism evidence="6 7">
    <name type="scientific">Leeia aquatica</name>
    <dbReference type="NCBI Taxonomy" id="2725557"/>
    <lineage>
        <taxon>Bacteria</taxon>
        <taxon>Pseudomonadati</taxon>
        <taxon>Pseudomonadota</taxon>
        <taxon>Betaproteobacteria</taxon>
        <taxon>Neisseriales</taxon>
        <taxon>Leeiaceae</taxon>
        <taxon>Leeia</taxon>
    </lineage>
</organism>
<accession>A0A847SF75</accession>
<dbReference type="InterPro" id="IPR050091">
    <property type="entry name" value="PKS_NRPS_Biosynth_Enz"/>
</dbReference>
<dbReference type="PANTHER" id="PTHR43775">
    <property type="entry name" value="FATTY ACID SYNTHASE"/>
    <property type="match status" value="1"/>
</dbReference>
<dbReference type="AlphaFoldDB" id="A0A847SF75"/>
<dbReference type="SUPFAM" id="SSF55048">
    <property type="entry name" value="Probable ACP-binding domain of malonyl-CoA ACP transacylase"/>
    <property type="match status" value="1"/>
</dbReference>
<evidence type="ECO:0000256" key="2">
    <source>
        <dbReference type="ARBA" id="ARBA00022553"/>
    </source>
</evidence>
<sequence>MNQRIAIVGCAGRFPGAESVAELWQLLLAGTEAYQLLDPAQLAQSAHHQLSQQAGYVALARPLADHDCFDARFFGYAPREAALIDPQQRVLLECAWQVFEDAAIPPGDQDGRRTSVLASVGANAYLPLHALPAVWRGEADLLECTLGNDKDYAASRVAYKLDLTGSALTVQTACSSSLVAVHLGVQQLLAFEADRALILAASISLPADLGYLPETGGIRSHDGHCRPFDAATSGTVFGSGVAGVMLKRLDDALTDGDRILAVIEGSAINNDGHQRVGFTAPGLNGQVAVISEALQVAGRQADELAYVECHGTGTHMGDPVEIEALHQALQDNADHALATASCGIGSIKSNIGHLDVAAGLSGLIKTALSLHHGQIPATLHYQRPNPALRLAHTPFHVIHESTVWPKDRPWVAGVSSFGFGGTNAHAILSAPPDTPVPGPTRSWHCLPLSAATPEALQQRATALAHWLSQHPATSLDDVAWTLQTGRKALPHRRVCVVDSTSSALQQLSTLPTTPVTRVTQLRWLFPGQGAHYAGMAAPLYQQEPLFRERLERWLARLVQAGADPAIRAVLLTPSEAEADTGLVQPALFALEVSLAETLMALGLQPDELLGHSLGELSAATVAGVFQPDDAARLLVARSQWMAALPTGGMALLLATAADVERELAAHGSLALALVNGPQCCVAAGPNVALEALLASSAAQRWQARRLRTSHAFHSPMLDPMLARYQDLLSQLHLSAPTLPLRSGTHGQLLSAEEACSADYWVRQLRHTVRFDLALAHASPDGMDLEIGPPGGLLEFARQSQSSPRPGVSLCPPRQLAGHAAERIWPWAIGLLWQHGVAINWPAWQHAWLPRKKCALPGYPFARQRHWLPAVLPIAPPEGVQASPATPPAQPRDIASGDVAPTAALTDENRMLALWRAVLHLDAIQLTDDFFALGGNSIQALRLCQLAREQGWSLTPQQVFQLRTPAALAAVLTPPVQTSPSLPSLTFSEVDEDDLALLLNQLTEETP</sequence>
<dbReference type="Pfam" id="PF00698">
    <property type="entry name" value="Acyl_transf_1"/>
    <property type="match status" value="1"/>
</dbReference>
<dbReference type="InterPro" id="IPR018201">
    <property type="entry name" value="Ketoacyl_synth_AS"/>
</dbReference>
<dbReference type="PROSITE" id="PS50075">
    <property type="entry name" value="CARRIER"/>
    <property type="match status" value="1"/>
</dbReference>
<dbReference type="RefSeq" id="WP_168877546.1">
    <property type="nucleotide sequence ID" value="NZ_JABAIM010000002.1"/>
</dbReference>
<keyword evidence="7" id="KW-1185">Reference proteome</keyword>
<proteinExistence type="predicted"/>
<dbReference type="PANTHER" id="PTHR43775:SF37">
    <property type="entry name" value="SI:DKEY-61P9.11"/>
    <property type="match status" value="1"/>
</dbReference>
<dbReference type="GO" id="GO:0005737">
    <property type="term" value="C:cytoplasm"/>
    <property type="evidence" value="ECO:0007669"/>
    <property type="project" value="TreeGrafter"/>
</dbReference>
<dbReference type="Gene3D" id="3.40.366.10">
    <property type="entry name" value="Malonyl-Coenzyme A Acyl Carrier Protein, domain 2"/>
    <property type="match status" value="1"/>
</dbReference>
<dbReference type="InterPro" id="IPR014030">
    <property type="entry name" value="Ketoacyl_synth_N"/>
</dbReference>
<dbReference type="InterPro" id="IPR016035">
    <property type="entry name" value="Acyl_Trfase/lysoPLipase"/>
</dbReference>
<name>A0A847SF75_9NEIS</name>
<dbReference type="InterPro" id="IPR020841">
    <property type="entry name" value="PKS_Beta-ketoAc_synthase_dom"/>
</dbReference>
<gene>
    <name evidence="6" type="ORF">HF682_12195</name>
</gene>
<dbReference type="InterPro" id="IPR016039">
    <property type="entry name" value="Thiolase-like"/>
</dbReference>
<dbReference type="Pfam" id="PF22621">
    <property type="entry name" value="CurL-like_PKS_C"/>
    <property type="match status" value="1"/>
</dbReference>
<evidence type="ECO:0000313" key="6">
    <source>
        <dbReference type="EMBL" id="NLR75919.1"/>
    </source>
</evidence>
<dbReference type="Gene3D" id="1.10.1200.10">
    <property type="entry name" value="ACP-like"/>
    <property type="match status" value="1"/>
</dbReference>
<dbReference type="SUPFAM" id="SSF52151">
    <property type="entry name" value="FabD/lysophospholipase-like"/>
    <property type="match status" value="1"/>
</dbReference>
<dbReference type="SUPFAM" id="SSF47336">
    <property type="entry name" value="ACP-like"/>
    <property type="match status" value="1"/>
</dbReference>
<feature type="domain" description="Carrier" evidence="4">
    <location>
        <begin position="901"/>
        <end position="975"/>
    </location>
</feature>
<dbReference type="Pfam" id="PF02801">
    <property type="entry name" value="Ketoacyl-synt_C"/>
    <property type="match status" value="1"/>
</dbReference>
<dbReference type="GO" id="GO:0006633">
    <property type="term" value="P:fatty acid biosynthetic process"/>
    <property type="evidence" value="ECO:0007669"/>
    <property type="project" value="InterPro"/>
</dbReference>
<dbReference type="EMBL" id="JABAIM010000002">
    <property type="protein sequence ID" value="NLR75919.1"/>
    <property type="molecule type" value="Genomic_DNA"/>
</dbReference>
<dbReference type="GO" id="GO:0071770">
    <property type="term" value="P:DIM/DIP cell wall layer assembly"/>
    <property type="evidence" value="ECO:0007669"/>
    <property type="project" value="TreeGrafter"/>
</dbReference>
<keyword evidence="2" id="KW-0597">Phosphoprotein</keyword>
<dbReference type="SMART" id="SM00827">
    <property type="entry name" value="PKS_AT"/>
    <property type="match status" value="1"/>
</dbReference>
<evidence type="ECO:0000313" key="7">
    <source>
        <dbReference type="Proteomes" id="UP000587991"/>
    </source>
</evidence>
<keyword evidence="6" id="KW-0012">Acyltransferase</keyword>
<dbReference type="Pfam" id="PF00550">
    <property type="entry name" value="PP-binding"/>
    <property type="match status" value="1"/>
</dbReference>
<dbReference type="InterPro" id="IPR016036">
    <property type="entry name" value="Malonyl_transacylase_ACP-bd"/>
</dbReference>
<evidence type="ECO:0000259" key="4">
    <source>
        <dbReference type="PROSITE" id="PS50075"/>
    </source>
</evidence>
<dbReference type="PROSITE" id="PS52004">
    <property type="entry name" value="KS3_2"/>
    <property type="match status" value="1"/>
</dbReference>
<evidence type="ECO:0000256" key="3">
    <source>
        <dbReference type="ARBA" id="ARBA00022679"/>
    </source>
</evidence>
<dbReference type="InterPro" id="IPR006162">
    <property type="entry name" value="Ppantetheine_attach_site"/>
</dbReference>
<dbReference type="Gene3D" id="3.30.70.3290">
    <property type="match status" value="1"/>
</dbReference>
<dbReference type="GO" id="GO:0004312">
    <property type="term" value="F:fatty acid synthase activity"/>
    <property type="evidence" value="ECO:0007669"/>
    <property type="project" value="TreeGrafter"/>
</dbReference>
<dbReference type="GO" id="GO:0004315">
    <property type="term" value="F:3-oxoacyl-[acyl-carrier-protein] synthase activity"/>
    <property type="evidence" value="ECO:0007669"/>
    <property type="project" value="InterPro"/>
</dbReference>
<feature type="domain" description="Ketosynthase family 3 (KS3)" evidence="5">
    <location>
        <begin position="2"/>
        <end position="430"/>
    </location>
</feature>
<dbReference type="CDD" id="cd00833">
    <property type="entry name" value="PKS"/>
    <property type="match status" value="1"/>
</dbReference>
<evidence type="ECO:0000256" key="1">
    <source>
        <dbReference type="ARBA" id="ARBA00022450"/>
    </source>
</evidence>
<reference evidence="6 7" key="1">
    <citation type="submission" date="2020-04" db="EMBL/GenBank/DDBJ databases">
        <title>Draft genome of Leeia sp. IMCC25680.</title>
        <authorList>
            <person name="Song J."/>
            <person name="Cho J.-C."/>
        </authorList>
    </citation>
    <scope>NUCLEOTIDE SEQUENCE [LARGE SCALE GENOMIC DNA]</scope>
    <source>
        <strain evidence="6 7">IMCC25680</strain>
    </source>
</reference>
<dbReference type="InterPro" id="IPR014031">
    <property type="entry name" value="Ketoacyl_synth_C"/>
</dbReference>
<keyword evidence="3 6" id="KW-0808">Transferase</keyword>
<dbReference type="InterPro" id="IPR014043">
    <property type="entry name" value="Acyl_transferase_dom"/>
</dbReference>
<dbReference type="Gene3D" id="3.40.47.10">
    <property type="match status" value="1"/>
</dbReference>
<keyword evidence="1" id="KW-0596">Phosphopantetheine</keyword>
<dbReference type="PROSITE" id="PS00012">
    <property type="entry name" value="PHOSPHOPANTETHEINE"/>
    <property type="match status" value="1"/>
</dbReference>
<dbReference type="Pfam" id="PF00109">
    <property type="entry name" value="ketoacyl-synt"/>
    <property type="match status" value="1"/>
</dbReference>
<comment type="caution">
    <text evidence="6">The sequence shown here is derived from an EMBL/GenBank/DDBJ whole genome shotgun (WGS) entry which is preliminary data.</text>
</comment>